<evidence type="ECO:0000313" key="1">
    <source>
        <dbReference type="EMBL" id="MDE1479882.1"/>
    </source>
</evidence>
<accession>A0AAJ1J9V4</accession>
<dbReference type="InterPro" id="IPR010260">
    <property type="entry name" value="AlpA"/>
</dbReference>
<gene>
    <name evidence="1" type="ORF">KKJ01_17025</name>
</gene>
<comment type="caution">
    <text evidence="1">The sequence shown here is derived from an EMBL/GenBank/DDBJ whole genome shotgun (WGS) entry which is preliminary data.</text>
</comment>
<organism evidence="1 2">
    <name type="scientific">Xenorhabdus bovienii</name>
    <name type="common">Xenorhabdus nematophila subsp. bovienii</name>
    <dbReference type="NCBI Taxonomy" id="40576"/>
    <lineage>
        <taxon>Bacteria</taxon>
        <taxon>Pseudomonadati</taxon>
        <taxon>Pseudomonadota</taxon>
        <taxon>Gammaproteobacteria</taxon>
        <taxon>Enterobacterales</taxon>
        <taxon>Morganellaceae</taxon>
        <taxon>Xenorhabdus</taxon>
    </lineage>
</organism>
<reference evidence="1" key="1">
    <citation type="submission" date="2021-08" db="EMBL/GenBank/DDBJ databases">
        <authorList>
            <person name="Papudeshi B."/>
            <person name="Bashey-Visser F."/>
        </authorList>
    </citation>
    <scope>NUCLEOTIDE SEQUENCE</scope>
    <source>
        <strain evidence="1">MC_266_E_2016</strain>
    </source>
</reference>
<reference evidence="1" key="2">
    <citation type="journal article" date="2022" name="J. Evol. Biol.">
        <title>Pre- and post-association barriers to host switching in sympatric mutualists.</title>
        <authorList>
            <person name="Dinges Z.M."/>
            <person name="Phillips R.K."/>
            <person name="Lively C.M."/>
            <person name="Bashey F."/>
        </authorList>
    </citation>
    <scope>NUCLEOTIDE SEQUENCE</scope>
    <source>
        <strain evidence="1">MC_266_E_2016</strain>
    </source>
</reference>
<evidence type="ECO:0000313" key="2">
    <source>
        <dbReference type="Proteomes" id="UP001222434"/>
    </source>
</evidence>
<dbReference type="Proteomes" id="UP001222434">
    <property type="component" value="Unassembled WGS sequence"/>
</dbReference>
<name>A0AAJ1J9V4_XENBV</name>
<dbReference type="RefSeq" id="WP_071824331.1">
    <property type="nucleotide sequence ID" value="NZ_JAILSQ010000009.1"/>
</dbReference>
<sequence length="31" mass="3461">MIELSVKRGQSPPLGSRSVAFIESEIDSWIQ</sequence>
<protein>
    <submittedName>
        <fullName evidence="1">AlpA family phage regulatory protein</fullName>
    </submittedName>
</protein>
<dbReference type="AlphaFoldDB" id="A0AAJ1J9V4"/>
<dbReference type="Pfam" id="PF05930">
    <property type="entry name" value="Phage_AlpA"/>
    <property type="match status" value="1"/>
</dbReference>
<proteinExistence type="predicted"/>
<dbReference type="EMBL" id="JAILSO010000079">
    <property type="protein sequence ID" value="MDE1479882.1"/>
    <property type="molecule type" value="Genomic_DNA"/>
</dbReference>